<dbReference type="Proteomes" id="UP001152320">
    <property type="component" value="Chromosome 21"/>
</dbReference>
<accession>A0A9Q0YMN0</accession>
<protein>
    <submittedName>
        <fullName evidence="2">Uncharacterized protein</fullName>
    </submittedName>
</protein>
<reference evidence="2" key="1">
    <citation type="submission" date="2021-10" db="EMBL/GenBank/DDBJ databases">
        <title>Tropical sea cucumber genome reveals ecological adaptation and Cuvierian tubules defense mechanism.</title>
        <authorList>
            <person name="Chen T."/>
        </authorList>
    </citation>
    <scope>NUCLEOTIDE SEQUENCE</scope>
    <source>
        <strain evidence="2">Nanhai2018</strain>
        <tissue evidence="2">Muscle</tissue>
    </source>
</reference>
<evidence type="ECO:0000313" key="2">
    <source>
        <dbReference type="EMBL" id="KAJ8021661.1"/>
    </source>
</evidence>
<dbReference type="OrthoDB" id="10067362at2759"/>
<keyword evidence="3" id="KW-1185">Reference proteome</keyword>
<dbReference type="AlphaFoldDB" id="A0A9Q0YMN0"/>
<sequence length="109" mass="12919">MEESMTRKLEDFENRSRRQDLVFFRVPELGETQVENQIKKDILETLMGFPSIETERIHRSPGGPRPNHSEAPRPIHVRFLRYSDREKNVESSTIQAKRKALQGFKDFYL</sequence>
<name>A0A9Q0YMN0_HOLLE</name>
<dbReference type="Gene3D" id="3.30.70.1820">
    <property type="entry name" value="L1 transposable element, RRM domain"/>
    <property type="match status" value="1"/>
</dbReference>
<evidence type="ECO:0000313" key="3">
    <source>
        <dbReference type="Proteomes" id="UP001152320"/>
    </source>
</evidence>
<organism evidence="2 3">
    <name type="scientific">Holothuria leucospilota</name>
    <name type="common">Black long sea cucumber</name>
    <name type="synonym">Mertensiothuria leucospilota</name>
    <dbReference type="NCBI Taxonomy" id="206669"/>
    <lineage>
        <taxon>Eukaryota</taxon>
        <taxon>Metazoa</taxon>
        <taxon>Echinodermata</taxon>
        <taxon>Eleutherozoa</taxon>
        <taxon>Echinozoa</taxon>
        <taxon>Holothuroidea</taxon>
        <taxon>Aspidochirotacea</taxon>
        <taxon>Aspidochirotida</taxon>
        <taxon>Holothuriidae</taxon>
        <taxon>Holothuria</taxon>
    </lineage>
</organism>
<feature type="region of interest" description="Disordered" evidence="1">
    <location>
        <begin position="55"/>
        <end position="74"/>
    </location>
</feature>
<dbReference type="EMBL" id="JAIZAY010000021">
    <property type="protein sequence ID" value="KAJ8021661.1"/>
    <property type="molecule type" value="Genomic_DNA"/>
</dbReference>
<evidence type="ECO:0000256" key="1">
    <source>
        <dbReference type="SAM" id="MobiDB-lite"/>
    </source>
</evidence>
<gene>
    <name evidence="2" type="ORF">HOLleu_38930</name>
</gene>
<comment type="caution">
    <text evidence="2">The sequence shown here is derived from an EMBL/GenBank/DDBJ whole genome shotgun (WGS) entry which is preliminary data.</text>
</comment>
<proteinExistence type="predicted"/>